<reference evidence="2 3" key="1">
    <citation type="journal article" date="2019" name="Sci. Rep.">
        <title>A high-quality genome of Eragrostis curvula grass provides insights into Poaceae evolution and supports new strategies to enhance forage quality.</title>
        <authorList>
            <person name="Carballo J."/>
            <person name="Santos B.A.C.M."/>
            <person name="Zappacosta D."/>
            <person name="Garbus I."/>
            <person name="Selva J.P."/>
            <person name="Gallo C.A."/>
            <person name="Diaz A."/>
            <person name="Albertini E."/>
            <person name="Caccamo M."/>
            <person name="Echenique V."/>
        </authorList>
    </citation>
    <scope>NUCLEOTIDE SEQUENCE [LARGE SCALE GENOMIC DNA]</scope>
    <source>
        <strain evidence="3">cv. Victoria</strain>
        <tissue evidence="2">Leaf</tissue>
    </source>
</reference>
<comment type="caution">
    <text evidence="2">The sequence shown here is derived from an EMBL/GenBank/DDBJ whole genome shotgun (WGS) entry which is preliminary data.</text>
</comment>
<feature type="region of interest" description="Disordered" evidence="1">
    <location>
        <begin position="1"/>
        <end position="49"/>
    </location>
</feature>
<evidence type="ECO:0000313" key="2">
    <source>
        <dbReference type="EMBL" id="TVU29971.1"/>
    </source>
</evidence>
<feature type="compositionally biased region" description="Basic and acidic residues" evidence="1">
    <location>
        <begin position="18"/>
        <end position="35"/>
    </location>
</feature>
<dbReference type="PANTHER" id="PTHR35280">
    <property type="entry name" value="F17L21.9"/>
    <property type="match status" value="1"/>
</dbReference>
<dbReference type="PANTHER" id="PTHR35280:SF1">
    <property type="entry name" value="F17L21.9"/>
    <property type="match status" value="1"/>
</dbReference>
<accession>A0A5J9V3M7</accession>
<feature type="compositionally biased region" description="Gly residues" evidence="1">
    <location>
        <begin position="1"/>
        <end position="12"/>
    </location>
</feature>
<dbReference type="EMBL" id="RWGY01000011">
    <property type="protein sequence ID" value="TVU29971.1"/>
    <property type="molecule type" value="Genomic_DNA"/>
</dbReference>
<gene>
    <name evidence="2" type="ORF">EJB05_21570</name>
</gene>
<proteinExistence type="predicted"/>
<evidence type="ECO:0000313" key="3">
    <source>
        <dbReference type="Proteomes" id="UP000324897"/>
    </source>
</evidence>
<protein>
    <submittedName>
        <fullName evidence="2">Uncharacterized protein</fullName>
    </submittedName>
</protein>
<keyword evidence="3" id="KW-1185">Reference proteome</keyword>
<dbReference type="OrthoDB" id="782808at2759"/>
<feature type="region of interest" description="Disordered" evidence="1">
    <location>
        <begin position="63"/>
        <end position="84"/>
    </location>
</feature>
<dbReference type="Proteomes" id="UP000324897">
    <property type="component" value="Chromosome 1"/>
</dbReference>
<dbReference type="Gramene" id="TVU29971">
    <property type="protein sequence ID" value="TVU29971"/>
    <property type="gene ID" value="EJB05_21570"/>
</dbReference>
<organism evidence="2 3">
    <name type="scientific">Eragrostis curvula</name>
    <name type="common">weeping love grass</name>
    <dbReference type="NCBI Taxonomy" id="38414"/>
    <lineage>
        <taxon>Eukaryota</taxon>
        <taxon>Viridiplantae</taxon>
        <taxon>Streptophyta</taxon>
        <taxon>Embryophyta</taxon>
        <taxon>Tracheophyta</taxon>
        <taxon>Spermatophyta</taxon>
        <taxon>Magnoliopsida</taxon>
        <taxon>Liliopsida</taxon>
        <taxon>Poales</taxon>
        <taxon>Poaceae</taxon>
        <taxon>PACMAD clade</taxon>
        <taxon>Chloridoideae</taxon>
        <taxon>Eragrostideae</taxon>
        <taxon>Eragrostidinae</taxon>
        <taxon>Eragrostis</taxon>
    </lineage>
</organism>
<evidence type="ECO:0000256" key="1">
    <source>
        <dbReference type="SAM" id="MobiDB-lite"/>
    </source>
</evidence>
<name>A0A5J9V3M7_9POAL</name>
<sequence>MDLQTNGGGAPNGGVVDAEEKMMMRKKAEMARHGDSVASHQQEEDEGLVSSLLTKLDAQEKDADLHNGEPNSFHPNHQHLGKDQTSKEVELADIAKDLNKIKRQNTITHVLLGTVIIMTAVWQVNEMSFLLWVQKKMSNPFKSLGDLIKGSLKMKGRKPVIETSPLPPVGIPDVTRADLPTLVISGDHR</sequence>
<dbReference type="AlphaFoldDB" id="A0A5J9V3M7"/>